<keyword evidence="1" id="KW-0863">Zinc-finger</keyword>
<feature type="compositionally biased region" description="Polar residues" evidence="2">
    <location>
        <begin position="59"/>
        <end position="88"/>
    </location>
</feature>
<dbReference type="OrthoDB" id="515401at2759"/>
<evidence type="ECO:0000256" key="2">
    <source>
        <dbReference type="SAM" id="MobiDB-lite"/>
    </source>
</evidence>
<dbReference type="SUPFAM" id="SSF57716">
    <property type="entry name" value="Glucocorticoid receptor-like (DNA-binding domain)"/>
    <property type="match status" value="1"/>
</dbReference>
<dbReference type="PROSITE" id="PS50114">
    <property type="entry name" value="GATA_ZN_FINGER_2"/>
    <property type="match status" value="1"/>
</dbReference>
<protein>
    <recommendedName>
        <fullName evidence="3">GATA-type domain-containing protein</fullName>
    </recommendedName>
</protein>
<reference evidence="4 5" key="1">
    <citation type="journal article" date="2018" name="Evol. Lett.">
        <title>Horizontal gene cluster transfer increased hallucinogenic mushroom diversity.</title>
        <authorList>
            <person name="Reynolds H.T."/>
            <person name="Vijayakumar V."/>
            <person name="Gluck-Thaler E."/>
            <person name="Korotkin H.B."/>
            <person name="Matheny P.B."/>
            <person name="Slot J.C."/>
        </authorList>
    </citation>
    <scope>NUCLEOTIDE SEQUENCE [LARGE SCALE GENOMIC DNA]</scope>
    <source>
        <strain evidence="4 5">2631</strain>
    </source>
</reference>
<keyword evidence="1" id="KW-0862">Zinc</keyword>
<dbReference type="STRING" id="93625.A0A409VMT7"/>
<dbReference type="InParanoid" id="A0A409VMT7"/>
<feature type="compositionally biased region" description="Low complexity" evidence="2">
    <location>
        <begin position="370"/>
        <end position="390"/>
    </location>
</feature>
<feature type="region of interest" description="Disordered" evidence="2">
    <location>
        <begin position="336"/>
        <end position="532"/>
    </location>
</feature>
<dbReference type="GO" id="GO:0043565">
    <property type="term" value="F:sequence-specific DNA binding"/>
    <property type="evidence" value="ECO:0007669"/>
    <property type="project" value="InterPro"/>
</dbReference>
<dbReference type="Pfam" id="PF00320">
    <property type="entry name" value="GATA"/>
    <property type="match status" value="1"/>
</dbReference>
<feature type="domain" description="GATA-type" evidence="3">
    <location>
        <begin position="285"/>
        <end position="338"/>
    </location>
</feature>
<dbReference type="InterPro" id="IPR013088">
    <property type="entry name" value="Znf_NHR/GATA"/>
</dbReference>
<feature type="compositionally biased region" description="Polar residues" evidence="2">
    <location>
        <begin position="397"/>
        <end position="427"/>
    </location>
</feature>
<evidence type="ECO:0000313" key="5">
    <source>
        <dbReference type="Proteomes" id="UP000283269"/>
    </source>
</evidence>
<feature type="compositionally biased region" description="Low complexity" evidence="2">
    <location>
        <begin position="499"/>
        <end position="532"/>
    </location>
</feature>
<feature type="region of interest" description="Disordered" evidence="2">
    <location>
        <begin position="1"/>
        <end position="133"/>
    </location>
</feature>
<dbReference type="GO" id="GO:0006355">
    <property type="term" value="P:regulation of DNA-templated transcription"/>
    <property type="evidence" value="ECO:0007669"/>
    <property type="project" value="InterPro"/>
</dbReference>
<keyword evidence="1" id="KW-0479">Metal-binding</keyword>
<dbReference type="Gene3D" id="3.30.50.10">
    <property type="entry name" value="Erythroid Transcription Factor GATA-1, subunit A"/>
    <property type="match status" value="1"/>
</dbReference>
<feature type="compositionally biased region" description="Polar residues" evidence="2">
    <location>
        <begin position="475"/>
        <end position="490"/>
    </location>
</feature>
<name>A0A409VMT7_PSICY</name>
<keyword evidence="5" id="KW-1185">Reference proteome</keyword>
<evidence type="ECO:0000259" key="3">
    <source>
        <dbReference type="PROSITE" id="PS50114"/>
    </source>
</evidence>
<proteinExistence type="predicted"/>
<dbReference type="SMART" id="SM00401">
    <property type="entry name" value="ZnF_GATA"/>
    <property type="match status" value="1"/>
</dbReference>
<evidence type="ECO:0000256" key="1">
    <source>
        <dbReference type="PROSITE-ProRule" id="PRU00094"/>
    </source>
</evidence>
<dbReference type="CDD" id="cd00202">
    <property type="entry name" value="ZnF_GATA"/>
    <property type="match status" value="1"/>
</dbReference>
<comment type="caution">
    <text evidence="4">The sequence shown here is derived from an EMBL/GenBank/DDBJ whole genome shotgun (WGS) entry which is preliminary data.</text>
</comment>
<organism evidence="4 5">
    <name type="scientific">Psilocybe cyanescens</name>
    <dbReference type="NCBI Taxonomy" id="93625"/>
    <lineage>
        <taxon>Eukaryota</taxon>
        <taxon>Fungi</taxon>
        <taxon>Dikarya</taxon>
        <taxon>Basidiomycota</taxon>
        <taxon>Agaricomycotina</taxon>
        <taxon>Agaricomycetes</taxon>
        <taxon>Agaricomycetidae</taxon>
        <taxon>Agaricales</taxon>
        <taxon>Agaricineae</taxon>
        <taxon>Strophariaceae</taxon>
        <taxon>Psilocybe</taxon>
    </lineage>
</organism>
<feature type="compositionally biased region" description="Basic and acidic residues" evidence="2">
    <location>
        <begin position="28"/>
        <end position="38"/>
    </location>
</feature>
<evidence type="ECO:0000313" key="4">
    <source>
        <dbReference type="EMBL" id="PPQ67582.1"/>
    </source>
</evidence>
<sequence length="532" mass="58583">MDSLSFDGYTSYSDASTPRTPSPSDMHFSPDFKQDIDHPVQNIFPSPDDDNGGAVVVPANTNQYWSQNTSPNTHPYAFNNTSNNSSRGSLLGELYDHDLPEQQSLSPNFNQQSDSWTQQQQHQHQQQRPSEYSMMRRATFPYVRHDREDAMAMQQYPSVQQQQHLQIMQMQQMQQQQHQNHHIHYSSRQESLYSEPHSMDGAHGETFIPSMSNSPHSSYNDFDDGANIKLEDGAPLMVPSQTSFYRSNSGGVCGSMSLSYLSPHTGLPVQHTDDAASKETQYLRRRCFNCHTTEPPSWRRSTLNPGKIVCNKCGLYERTHLRPRPLRFDELRAGNKARKQNKANAGPSASVSPKQAKMVKKEPREYGAGALLRRSSVSSSSSVHSGSGASDWDDNVSIYSSGSAPPTSFNSPIQQNYPLSRSVSQSPPRDGGIRLPNNPLSDIASMHVAHGPQSQLPTPRKSHTSPGAYFAPSPALSQSQALPGSRSGSVHGSPAVGHSQLQQQQEFFSPQENASAQSSPAAVAATVSVLSS</sequence>
<dbReference type="EMBL" id="NHYD01003972">
    <property type="protein sequence ID" value="PPQ67582.1"/>
    <property type="molecule type" value="Genomic_DNA"/>
</dbReference>
<feature type="compositionally biased region" description="Polar residues" evidence="2">
    <location>
        <begin position="8"/>
        <end position="23"/>
    </location>
</feature>
<dbReference type="GO" id="GO:0008270">
    <property type="term" value="F:zinc ion binding"/>
    <property type="evidence" value="ECO:0007669"/>
    <property type="project" value="UniProtKB-KW"/>
</dbReference>
<dbReference type="Proteomes" id="UP000283269">
    <property type="component" value="Unassembled WGS sequence"/>
</dbReference>
<feature type="compositionally biased region" description="Low complexity" evidence="2">
    <location>
        <begin position="118"/>
        <end position="127"/>
    </location>
</feature>
<accession>A0A409VMT7</accession>
<gene>
    <name evidence="4" type="ORF">CVT25_012076</name>
</gene>
<dbReference type="InterPro" id="IPR000679">
    <property type="entry name" value="Znf_GATA"/>
</dbReference>
<dbReference type="AlphaFoldDB" id="A0A409VMT7"/>
<feature type="compositionally biased region" description="Polar residues" evidence="2">
    <location>
        <begin position="101"/>
        <end position="117"/>
    </location>
</feature>